<evidence type="ECO:0000313" key="1">
    <source>
        <dbReference type="EMBL" id="OWZ82881.1"/>
    </source>
</evidence>
<dbReference type="InterPro" id="IPR005370">
    <property type="entry name" value="UPF0180"/>
</dbReference>
<evidence type="ECO:0000313" key="2">
    <source>
        <dbReference type="Proteomes" id="UP000214588"/>
    </source>
</evidence>
<keyword evidence="2" id="KW-1185">Reference proteome</keyword>
<protein>
    <submittedName>
        <fullName evidence="1">Uncharacterized protein</fullName>
    </submittedName>
</protein>
<dbReference type="AlphaFoldDB" id="A0A226BVG9"/>
<dbReference type="Pfam" id="PF03698">
    <property type="entry name" value="UPF0180"/>
    <property type="match status" value="1"/>
</dbReference>
<sequence>MIDELDGANNKAYEEEVTLLTKVALEQELNYLREPLKENGFNPVSMDSDEVVSAAIITGRDEDMMNIEEIEVPVPVIDARGRDEQDIIAELQNKLG</sequence>
<comment type="caution">
    <text evidence="1">The sequence shown here is derived from an EMBL/GenBank/DDBJ whole genome shotgun (WGS) entry which is preliminary data.</text>
</comment>
<proteinExistence type="predicted"/>
<name>A0A226BVG9_9FIRM</name>
<organism evidence="1 2">
    <name type="scientific">Natranaerobius trueperi</name>
    <dbReference type="NCBI Taxonomy" id="759412"/>
    <lineage>
        <taxon>Bacteria</taxon>
        <taxon>Bacillati</taxon>
        <taxon>Bacillota</taxon>
        <taxon>Clostridia</taxon>
        <taxon>Natranaerobiales</taxon>
        <taxon>Natranaerobiaceae</taxon>
        <taxon>Natranaerobius</taxon>
    </lineage>
</organism>
<dbReference type="EMBL" id="NIQC01000035">
    <property type="protein sequence ID" value="OWZ82881.1"/>
    <property type="molecule type" value="Genomic_DNA"/>
</dbReference>
<dbReference type="Proteomes" id="UP000214588">
    <property type="component" value="Unassembled WGS sequence"/>
</dbReference>
<accession>A0A226BVG9</accession>
<gene>
    <name evidence="1" type="ORF">CDO51_11640</name>
</gene>
<reference evidence="1 2" key="1">
    <citation type="submission" date="2017-06" db="EMBL/GenBank/DDBJ databases">
        <title>Draft Genome Sequence of Natranaerobius trueperi halophilic, alkalithermophilic bacteria from soda lakes.</title>
        <authorList>
            <person name="Zhao B."/>
        </authorList>
    </citation>
    <scope>NUCLEOTIDE SEQUENCE [LARGE SCALE GENOMIC DNA]</scope>
    <source>
        <strain evidence="1 2">DSM 18760</strain>
    </source>
</reference>